<sequence length="811" mass="90476">MKLMDRASVKDVIKEMTLEEKALLITGQFMYGTEGIERLGIPRAMFLDAGGGVNLRQYMVQLISTGQLTGTYLEKAGKHGLGLIAYMTKIMNNLTSRENLSEEENELLDAFLEKIRELVPSGDLPSCFPDGMLLGATWNPDAVLHCAEAVGKEASAFGVDMLLGTPCINIHRNPLGGRSFESYSEDPYLISELAPNYCIGVQNQGVIADVKHFAANNQETERESVNEIISKRALYEIYFPGFKACVQKGGVKNVMTAYNYINGNACAHNSWLIRDVLRGEWGFDGFVVSDWGGVYDQVEALKAGNDLSEPGPRDTRPIIDAVKEGRLDEACLDEAVEHYLNVLVEMPVMKGRKYHDIDSEKSREIAYETACEGITLLKNDGVLPLSVDTRISFYGEKSKHFLDCGIGSGRVHTDKTSSLIDCSRQIVGDEKILVSEMSDLTDVVIISAAAAGQEGCDREDMKLDAEDQKLVLETVREAKKRQKKVVLILNISAPVEMMDYIDDVNAVLCVYFPGEEGGHAASDILFGKRNPCGKLPLTFPKYYRDCPSYLNFPGEFGEVLYGEGIYAGYRYYDVKQIEPLFPFGYGLSYTTFEFQNMSLSSGRLNIDNGETVQVKVTVKNTGNMAGSEVVQLYIHDQESTLQKAVKELKGFQKVFLNPGESKEVTMTIGKEQLSSYDPYEKDWVCEPGIFILLAGNSSRNIYLKKSLLVEGTNVYGYGPNTLFKRINDDERAVKILLEGLPEGVIDRTVLKNYNNTLPFQPFEKVWEKEIVPRMHNKTEAEISAMFLNICGLLKRLDVTASEKKYIEDTVY</sequence>
<reference evidence="6 7" key="1">
    <citation type="submission" date="2011-08" db="EMBL/GenBank/DDBJ databases">
        <title>The Genome Sequence of Clostridium hathewayi WAL-18680.</title>
        <authorList>
            <consortium name="The Broad Institute Genome Sequencing Platform"/>
            <person name="Earl A."/>
            <person name="Ward D."/>
            <person name="Feldgarden M."/>
            <person name="Gevers D."/>
            <person name="Finegold S.M."/>
            <person name="Summanen P.H."/>
            <person name="Molitoris D.R."/>
            <person name="Song M."/>
            <person name="Daigneault M."/>
            <person name="Allen-Vercoe E."/>
            <person name="Young S.K."/>
            <person name="Zeng Q."/>
            <person name="Gargeya S."/>
            <person name="Fitzgerald M."/>
            <person name="Haas B."/>
            <person name="Abouelleil A."/>
            <person name="Alvarado L."/>
            <person name="Arachchi H.M."/>
            <person name="Berlin A."/>
            <person name="Brown A."/>
            <person name="Chapman S.B."/>
            <person name="Chen Z."/>
            <person name="Dunbar C."/>
            <person name="Freedman E."/>
            <person name="Gearin G."/>
            <person name="Gellesch M."/>
            <person name="Goldberg J."/>
            <person name="Griggs A."/>
            <person name="Gujja S."/>
            <person name="Heiman D."/>
            <person name="Howarth C."/>
            <person name="Larson L."/>
            <person name="Lui A."/>
            <person name="MacDonald P.J.P."/>
            <person name="Montmayeur A."/>
            <person name="Murphy C."/>
            <person name="Neiman D."/>
            <person name="Pearson M."/>
            <person name="Priest M."/>
            <person name="Roberts A."/>
            <person name="Saif S."/>
            <person name="Shea T."/>
            <person name="Shenoy N."/>
            <person name="Sisk P."/>
            <person name="Stolte C."/>
            <person name="Sykes S."/>
            <person name="Wortman J."/>
            <person name="Nusbaum C."/>
            <person name="Birren B."/>
        </authorList>
    </citation>
    <scope>NUCLEOTIDE SEQUENCE [LARGE SCALE GENOMIC DNA]</scope>
    <source>
        <strain evidence="6 7">WAL-18680</strain>
    </source>
</reference>
<dbReference type="GO" id="GO:0008422">
    <property type="term" value="F:beta-glucosidase activity"/>
    <property type="evidence" value="ECO:0007669"/>
    <property type="project" value="UniProtKB-ARBA"/>
</dbReference>
<dbReference type="InterPro" id="IPR036881">
    <property type="entry name" value="Glyco_hydro_3_C_sf"/>
</dbReference>
<dbReference type="InterPro" id="IPR050288">
    <property type="entry name" value="Cellulose_deg_GH3"/>
</dbReference>
<dbReference type="InterPro" id="IPR001764">
    <property type="entry name" value="Glyco_hydro_3_N"/>
</dbReference>
<dbReference type="PANTHER" id="PTHR42715">
    <property type="entry name" value="BETA-GLUCOSIDASE"/>
    <property type="match status" value="1"/>
</dbReference>
<dbReference type="InterPro" id="IPR013783">
    <property type="entry name" value="Ig-like_fold"/>
</dbReference>
<dbReference type="FunFam" id="2.60.40.10:FF:000495">
    <property type="entry name" value="Periplasmic beta-glucosidase"/>
    <property type="match status" value="1"/>
</dbReference>
<keyword evidence="3" id="KW-0119">Carbohydrate metabolism</keyword>
<feature type="domain" description="Fibronectin type III-like" evidence="5">
    <location>
        <begin position="628"/>
        <end position="698"/>
    </location>
</feature>
<keyword evidence="2 4" id="KW-0378">Hydrolase</keyword>
<dbReference type="HOGENOM" id="CLU_004542_4_1_9"/>
<dbReference type="Gene3D" id="3.20.20.300">
    <property type="entry name" value="Glycoside hydrolase, family 3, N-terminal domain"/>
    <property type="match status" value="1"/>
</dbReference>
<keyword evidence="4" id="KW-0326">Glycosidase</keyword>
<dbReference type="SUPFAM" id="SSF51445">
    <property type="entry name" value="(Trans)glycosidases"/>
    <property type="match status" value="1"/>
</dbReference>
<dbReference type="Gene3D" id="3.40.50.1700">
    <property type="entry name" value="Glycoside hydrolase family 3 C-terminal domain"/>
    <property type="match status" value="1"/>
</dbReference>
<evidence type="ECO:0000256" key="2">
    <source>
        <dbReference type="ARBA" id="ARBA00022801"/>
    </source>
</evidence>
<dbReference type="InterPro" id="IPR026891">
    <property type="entry name" value="Fn3-like"/>
</dbReference>
<dbReference type="InterPro" id="IPR017853">
    <property type="entry name" value="GH"/>
</dbReference>
<dbReference type="Pfam" id="PF01915">
    <property type="entry name" value="Glyco_hydro_3_C"/>
    <property type="match status" value="1"/>
</dbReference>
<comment type="similarity">
    <text evidence="1 4">Belongs to the glycosyl hydrolase 3 family.</text>
</comment>
<dbReference type="PROSITE" id="PS00775">
    <property type="entry name" value="GLYCOSYL_HYDROL_F3"/>
    <property type="match status" value="1"/>
</dbReference>
<name>G5I9H8_9FIRM</name>
<dbReference type="EMBL" id="ADLN01000001">
    <property type="protein sequence ID" value="EHI61717.1"/>
    <property type="molecule type" value="Genomic_DNA"/>
</dbReference>
<comment type="caution">
    <text evidence="6">The sequence shown here is derived from an EMBL/GenBank/DDBJ whole genome shotgun (WGS) entry which is preliminary data.</text>
</comment>
<accession>G5I9H8</accession>
<evidence type="ECO:0000256" key="4">
    <source>
        <dbReference type="RuleBase" id="RU361161"/>
    </source>
</evidence>
<evidence type="ECO:0000313" key="6">
    <source>
        <dbReference type="EMBL" id="EHI61717.1"/>
    </source>
</evidence>
<evidence type="ECO:0000259" key="5">
    <source>
        <dbReference type="SMART" id="SM01217"/>
    </source>
</evidence>
<evidence type="ECO:0000256" key="3">
    <source>
        <dbReference type="ARBA" id="ARBA00023277"/>
    </source>
</evidence>
<dbReference type="InterPro" id="IPR019800">
    <property type="entry name" value="Glyco_hydro_3_AS"/>
</dbReference>
<protein>
    <recommendedName>
        <fullName evidence="5">Fibronectin type III-like domain-containing protein</fullName>
    </recommendedName>
</protein>
<dbReference type="SMART" id="SM01217">
    <property type="entry name" value="Fn3_like"/>
    <property type="match status" value="1"/>
</dbReference>
<dbReference type="Proteomes" id="UP000005384">
    <property type="component" value="Unassembled WGS sequence"/>
</dbReference>
<dbReference type="AlphaFoldDB" id="G5I9H8"/>
<keyword evidence="7" id="KW-1185">Reference proteome</keyword>
<dbReference type="InterPro" id="IPR036962">
    <property type="entry name" value="Glyco_hydro_3_N_sf"/>
</dbReference>
<proteinExistence type="inferred from homology"/>
<organism evidence="6 7">
    <name type="scientific">Hungatella hathewayi WAL-18680</name>
    <dbReference type="NCBI Taxonomy" id="742737"/>
    <lineage>
        <taxon>Bacteria</taxon>
        <taxon>Bacillati</taxon>
        <taxon>Bacillota</taxon>
        <taxon>Clostridia</taxon>
        <taxon>Lachnospirales</taxon>
        <taxon>Lachnospiraceae</taxon>
        <taxon>Hungatella</taxon>
    </lineage>
</organism>
<dbReference type="PATRIC" id="fig|742737.3.peg.161"/>
<dbReference type="Pfam" id="PF14310">
    <property type="entry name" value="Fn3-like"/>
    <property type="match status" value="1"/>
</dbReference>
<dbReference type="SUPFAM" id="SSF52279">
    <property type="entry name" value="Beta-D-glucan exohydrolase, C-terminal domain"/>
    <property type="match status" value="1"/>
</dbReference>
<dbReference type="GO" id="GO:0005975">
    <property type="term" value="P:carbohydrate metabolic process"/>
    <property type="evidence" value="ECO:0007669"/>
    <property type="project" value="InterPro"/>
</dbReference>
<dbReference type="OrthoDB" id="9805821at2"/>
<evidence type="ECO:0000313" key="7">
    <source>
        <dbReference type="Proteomes" id="UP000005384"/>
    </source>
</evidence>
<dbReference type="InterPro" id="IPR002772">
    <property type="entry name" value="Glyco_hydro_3_C"/>
</dbReference>
<dbReference type="PANTHER" id="PTHR42715:SF10">
    <property type="entry name" value="BETA-GLUCOSIDASE"/>
    <property type="match status" value="1"/>
</dbReference>
<evidence type="ECO:0000256" key="1">
    <source>
        <dbReference type="ARBA" id="ARBA00005336"/>
    </source>
</evidence>
<dbReference type="Gene3D" id="2.60.40.10">
    <property type="entry name" value="Immunoglobulins"/>
    <property type="match status" value="1"/>
</dbReference>
<dbReference type="Pfam" id="PF00933">
    <property type="entry name" value="Glyco_hydro_3"/>
    <property type="match status" value="1"/>
</dbReference>
<gene>
    <name evidence="6" type="ORF">HMPREF9473_00168</name>
</gene>